<comment type="subunit">
    <text evidence="2">Heterodimer of HisH and HisF.</text>
</comment>
<dbReference type="PIRSF" id="PIRSF000495">
    <property type="entry name" value="Amidotransf_hisH"/>
    <property type="match status" value="1"/>
</dbReference>
<evidence type="ECO:0000259" key="10">
    <source>
        <dbReference type="Pfam" id="PF00117"/>
    </source>
</evidence>
<evidence type="ECO:0000256" key="7">
    <source>
        <dbReference type="ARBA" id="ARBA00023239"/>
    </source>
</evidence>
<dbReference type="Gene3D" id="3.40.50.880">
    <property type="match status" value="1"/>
</dbReference>
<evidence type="ECO:0000256" key="2">
    <source>
        <dbReference type="ARBA" id="ARBA00011152"/>
    </source>
</evidence>
<dbReference type="SUPFAM" id="SSF52317">
    <property type="entry name" value="Class I glutamine amidotransferase-like"/>
    <property type="match status" value="1"/>
</dbReference>
<sequence>MSSLNASDRPLIAVLDYGIGNLRSAQKGLQFVGADARLTSDLKLISDADAVVLPGVGNFGACMTALREAGLESAVHDAIATTRPFLGICVGMQMLFESSEESPGVSGLGVITGEIRWLPADVQKPQMQWNQLKILKQDEMFVGISDNPWMYFVHSLSAVPQLQSVVVANCNYGTDLVAAIRSENIFATQFHPEKSATEGLKILENFVATCGSERASTKA</sequence>
<dbReference type="GO" id="GO:0016829">
    <property type="term" value="F:lyase activity"/>
    <property type="evidence" value="ECO:0007669"/>
    <property type="project" value="UniProtKB-KW"/>
</dbReference>
<keyword evidence="5" id="KW-0315">Glutamine amidotransferase</keyword>
<dbReference type="EMBL" id="CAEZWU010000040">
    <property type="protein sequence ID" value="CAB4662970.1"/>
    <property type="molecule type" value="Genomic_DNA"/>
</dbReference>
<keyword evidence="6" id="KW-0368">Histidine biosynthesis</keyword>
<dbReference type="NCBIfam" id="TIGR01855">
    <property type="entry name" value="IMP_synth_hisH"/>
    <property type="match status" value="1"/>
</dbReference>
<organism evidence="11">
    <name type="scientific">freshwater metagenome</name>
    <dbReference type="NCBI Taxonomy" id="449393"/>
    <lineage>
        <taxon>unclassified sequences</taxon>
        <taxon>metagenomes</taxon>
        <taxon>ecological metagenomes</taxon>
    </lineage>
</organism>
<evidence type="ECO:0000313" key="11">
    <source>
        <dbReference type="EMBL" id="CAB4662970.1"/>
    </source>
</evidence>
<dbReference type="UniPathway" id="UPA00031">
    <property type="reaction ID" value="UER00010"/>
</dbReference>
<dbReference type="InterPro" id="IPR010139">
    <property type="entry name" value="Imidazole-glycPsynth_HisH"/>
</dbReference>
<proteinExistence type="inferred from homology"/>
<evidence type="ECO:0000256" key="3">
    <source>
        <dbReference type="ARBA" id="ARBA00022605"/>
    </source>
</evidence>
<dbReference type="GO" id="GO:0000107">
    <property type="term" value="F:imidazoleglycerol-phosphate synthase activity"/>
    <property type="evidence" value="ECO:0007669"/>
    <property type="project" value="TreeGrafter"/>
</dbReference>
<dbReference type="AlphaFoldDB" id="A0A6J6LM56"/>
<evidence type="ECO:0000256" key="5">
    <source>
        <dbReference type="ARBA" id="ARBA00022962"/>
    </source>
</evidence>
<dbReference type="InterPro" id="IPR029062">
    <property type="entry name" value="Class_I_gatase-like"/>
</dbReference>
<dbReference type="PANTHER" id="PTHR42701">
    <property type="entry name" value="IMIDAZOLE GLYCEROL PHOSPHATE SYNTHASE SUBUNIT HISH"/>
    <property type="match status" value="1"/>
</dbReference>
<keyword evidence="7" id="KW-0456">Lyase</keyword>
<dbReference type="InterPro" id="IPR017926">
    <property type="entry name" value="GATASE"/>
</dbReference>
<dbReference type="CDD" id="cd01748">
    <property type="entry name" value="GATase1_IGP_Synthase"/>
    <property type="match status" value="1"/>
</dbReference>
<dbReference type="Pfam" id="PF00117">
    <property type="entry name" value="GATase"/>
    <property type="match status" value="1"/>
</dbReference>
<evidence type="ECO:0000256" key="1">
    <source>
        <dbReference type="ARBA" id="ARBA00005091"/>
    </source>
</evidence>
<keyword evidence="3" id="KW-0028">Amino-acid biosynthesis</keyword>
<evidence type="ECO:0000256" key="9">
    <source>
        <dbReference type="ARBA" id="ARBA00049534"/>
    </source>
</evidence>
<feature type="domain" description="Glutamine amidotransferase" evidence="10">
    <location>
        <begin position="24"/>
        <end position="208"/>
    </location>
</feature>
<comment type="catalytic activity">
    <reaction evidence="9">
        <text>L-glutamine + H2O = L-glutamate + NH4(+)</text>
        <dbReference type="Rhea" id="RHEA:15889"/>
        <dbReference type="ChEBI" id="CHEBI:15377"/>
        <dbReference type="ChEBI" id="CHEBI:28938"/>
        <dbReference type="ChEBI" id="CHEBI:29985"/>
        <dbReference type="ChEBI" id="CHEBI:58359"/>
        <dbReference type="EC" id="3.5.1.2"/>
    </reaction>
</comment>
<dbReference type="PANTHER" id="PTHR42701:SF1">
    <property type="entry name" value="IMIDAZOLE GLYCEROL PHOSPHATE SYNTHASE SUBUNIT HISH"/>
    <property type="match status" value="1"/>
</dbReference>
<dbReference type="GO" id="GO:0004359">
    <property type="term" value="F:glutaminase activity"/>
    <property type="evidence" value="ECO:0007669"/>
    <property type="project" value="UniProtKB-EC"/>
</dbReference>
<comment type="pathway">
    <text evidence="1">Amino-acid biosynthesis; L-histidine biosynthesis; L-histidine from 5-phospho-alpha-D-ribose 1-diphosphate: step 5/9.</text>
</comment>
<comment type="catalytic activity">
    <reaction evidence="8">
        <text>5-[(5-phospho-1-deoxy-D-ribulos-1-ylimino)methylamino]-1-(5-phospho-beta-D-ribosyl)imidazole-4-carboxamide + L-glutamine = D-erythro-1-(imidazol-4-yl)glycerol 3-phosphate + 5-amino-1-(5-phospho-beta-D-ribosyl)imidazole-4-carboxamide + L-glutamate + H(+)</text>
        <dbReference type="Rhea" id="RHEA:24793"/>
        <dbReference type="ChEBI" id="CHEBI:15378"/>
        <dbReference type="ChEBI" id="CHEBI:29985"/>
        <dbReference type="ChEBI" id="CHEBI:58278"/>
        <dbReference type="ChEBI" id="CHEBI:58359"/>
        <dbReference type="ChEBI" id="CHEBI:58475"/>
        <dbReference type="ChEBI" id="CHEBI:58525"/>
        <dbReference type="EC" id="4.3.2.10"/>
    </reaction>
</comment>
<name>A0A6J6LM56_9ZZZZ</name>
<reference evidence="11" key="1">
    <citation type="submission" date="2020-05" db="EMBL/GenBank/DDBJ databases">
        <authorList>
            <person name="Chiriac C."/>
            <person name="Salcher M."/>
            <person name="Ghai R."/>
            <person name="Kavagutti S V."/>
        </authorList>
    </citation>
    <scope>NUCLEOTIDE SEQUENCE</scope>
</reference>
<dbReference type="HAMAP" id="MF_00278">
    <property type="entry name" value="HisH"/>
    <property type="match status" value="1"/>
</dbReference>
<keyword evidence="4" id="KW-0378">Hydrolase</keyword>
<gene>
    <name evidence="11" type="ORF">UFOPK2292_00380</name>
</gene>
<evidence type="ECO:0000256" key="8">
    <source>
        <dbReference type="ARBA" id="ARBA00047838"/>
    </source>
</evidence>
<dbReference type="GO" id="GO:0000105">
    <property type="term" value="P:L-histidine biosynthetic process"/>
    <property type="evidence" value="ECO:0007669"/>
    <property type="project" value="UniProtKB-UniPathway"/>
</dbReference>
<accession>A0A6J6LM56</accession>
<dbReference type="PROSITE" id="PS51273">
    <property type="entry name" value="GATASE_TYPE_1"/>
    <property type="match status" value="1"/>
</dbReference>
<evidence type="ECO:0000256" key="6">
    <source>
        <dbReference type="ARBA" id="ARBA00023102"/>
    </source>
</evidence>
<evidence type="ECO:0000256" key="4">
    <source>
        <dbReference type="ARBA" id="ARBA00022801"/>
    </source>
</evidence>
<protein>
    <submittedName>
        <fullName evidence="11">Unannotated protein</fullName>
    </submittedName>
</protein>